<evidence type="ECO:0000256" key="2">
    <source>
        <dbReference type="ARBA" id="ARBA00008064"/>
    </source>
</evidence>
<organism evidence="12 13">
    <name type="scientific">Citrobacter murliniae</name>
    <dbReference type="NCBI Taxonomy" id="67829"/>
    <lineage>
        <taxon>Bacteria</taxon>
        <taxon>Pseudomonadati</taxon>
        <taxon>Pseudomonadota</taxon>
        <taxon>Gammaproteobacteria</taxon>
        <taxon>Enterobacterales</taxon>
        <taxon>Enterobacteriaceae</taxon>
        <taxon>Citrobacter</taxon>
        <taxon>Citrobacter freundii complex</taxon>
    </lineage>
</organism>
<protein>
    <submittedName>
        <fullName evidence="12">Fimbrial biogenesis outer membrane usher protein</fullName>
    </submittedName>
</protein>
<dbReference type="InterPro" id="IPR043142">
    <property type="entry name" value="PapC-like_C_sf"/>
</dbReference>
<evidence type="ECO:0000313" key="13">
    <source>
        <dbReference type="Proteomes" id="UP000306790"/>
    </source>
</evidence>
<evidence type="ECO:0000256" key="4">
    <source>
        <dbReference type="ARBA" id="ARBA00022452"/>
    </source>
</evidence>
<keyword evidence="13" id="KW-1185">Reference proteome</keyword>
<keyword evidence="3" id="KW-0813">Transport</keyword>
<evidence type="ECO:0000256" key="7">
    <source>
        <dbReference type="ARBA" id="ARBA00023136"/>
    </source>
</evidence>
<dbReference type="SUPFAM" id="SSF141729">
    <property type="entry name" value="FimD N-terminal domain-like"/>
    <property type="match status" value="1"/>
</dbReference>
<dbReference type="InterPro" id="IPR042186">
    <property type="entry name" value="FimD_plug_dom"/>
</dbReference>
<evidence type="ECO:0000259" key="11">
    <source>
        <dbReference type="Pfam" id="PF13954"/>
    </source>
</evidence>
<evidence type="ECO:0000313" key="12">
    <source>
        <dbReference type="EMBL" id="THE37532.1"/>
    </source>
</evidence>
<evidence type="ECO:0000256" key="1">
    <source>
        <dbReference type="ARBA" id="ARBA00004571"/>
    </source>
</evidence>
<name>A0ABY2PTF1_9ENTR</name>
<feature type="domain" description="PapC-like C-terminal" evidence="10">
    <location>
        <begin position="760"/>
        <end position="817"/>
    </location>
</feature>
<evidence type="ECO:0000256" key="6">
    <source>
        <dbReference type="ARBA" id="ARBA00022729"/>
    </source>
</evidence>
<sequence>MQITQNKFYLLVICPLLFSYRSSALTFDTSILAGASGKSDLSRFYENNEMPVGKHPLNIYVNGNWKGCYDVIYGKERDDIRLDWKDSQLLGINTQNIPTPATESAQVQLYDLVQGGRIETDPGSLSVKLTVPQAAIIRTEEGYVAPQFWDEGISAITLSYNMTYYNTQTKTPPKVNNDDFYAGLNSGVNLLGWQFRDNSTWSKRTSNEGQWENNTRYFRKPIAGLKSNLTFGDFYTPGDLFDSLRIRGFSINSEMKMRPNSQQGFSPVIHGIAQTNALVKVIQSGNIIYQENVPPGQFSLDSIQPTGSAGDLLVVIREADGTEQSFTVPFSSVPGMLKAGVTQYGIIAGKVNQTTIDTTPSFVQGTFSYGINNLITGYTGAIISDNYQASLFGSGWNLPFGAVSIDVTHANTKLENATNSGQSYRISYSKFIDSTATNFTVAAYHYSTKGYYSFNDALYSHESYHLLKISHEDYADNVYNATDMPFNTKEATYTTRPKNTFTLNLNQRLTDSWGTIFLSGTQSDYWDSGQKKLEYQMGYSNSVGKTSYSISSSRVRDIQGKEETRMYASLSLPFSLFEETAWISSSVSASDTHYEQSNISISGTAMASNRLTYSLSESHSNNGDNMASLNATYRSNYSTLGTSYSKSANFRQSGMSSRGSIVAFPWSILTSNEISNTMTIVEAPAASGLMINGDESIITNNKGLALVPYATPYRKNSITLAETDTHSGAEIIGNMANSAPYDGAINYLYFETDKRQTWELHATRSDASPLPFGTEVFNEENISVGYVGQASMLYLRAEHPPKRLRVRMRDSYCDITYPVFSLNSPTAICK</sequence>
<dbReference type="RefSeq" id="WP_048221347.1">
    <property type="nucleotide sequence ID" value="NZ_QFVP01000008.1"/>
</dbReference>
<dbReference type="PANTHER" id="PTHR30451">
    <property type="entry name" value="OUTER MEMBRANE USHER PROTEIN"/>
    <property type="match status" value="1"/>
</dbReference>
<dbReference type="Gene3D" id="2.60.40.3110">
    <property type="match status" value="1"/>
</dbReference>
<evidence type="ECO:0000256" key="9">
    <source>
        <dbReference type="SAM" id="SignalP"/>
    </source>
</evidence>
<keyword evidence="7" id="KW-0472">Membrane</keyword>
<comment type="subcellular location">
    <subcellularLocation>
        <location evidence="1">Cell outer membrane</location>
        <topology evidence="1">Multi-pass membrane protein</topology>
    </subcellularLocation>
</comment>
<dbReference type="InterPro" id="IPR025949">
    <property type="entry name" value="PapC-like_C"/>
</dbReference>
<dbReference type="Gene3D" id="2.60.40.2610">
    <property type="entry name" value="Outer membrane usher protein FimD, plug domain"/>
    <property type="match status" value="1"/>
</dbReference>
<gene>
    <name evidence="12" type="ORF">DJ535_14730</name>
</gene>
<dbReference type="InterPro" id="IPR037224">
    <property type="entry name" value="PapC_N_sf"/>
</dbReference>
<dbReference type="PANTHER" id="PTHR30451:SF3">
    <property type="entry name" value="OUTER MEMBRANE USHER PROTEIN HTRE-RELATED"/>
    <property type="match status" value="1"/>
</dbReference>
<keyword evidence="8" id="KW-0998">Cell outer membrane</keyword>
<dbReference type="Pfam" id="PF13953">
    <property type="entry name" value="PapC_C"/>
    <property type="match status" value="1"/>
</dbReference>
<feature type="domain" description="PapC N-terminal" evidence="11">
    <location>
        <begin position="26"/>
        <end position="163"/>
    </location>
</feature>
<feature type="chain" id="PRO_5046406694" evidence="9">
    <location>
        <begin position="25"/>
        <end position="830"/>
    </location>
</feature>
<accession>A0ABY2PTF1</accession>
<dbReference type="Pfam" id="PF00577">
    <property type="entry name" value="Usher"/>
    <property type="match status" value="1"/>
</dbReference>
<dbReference type="Proteomes" id="UP000306790">
    <property type="component" value="Unassembled WGS sequence"/>
</dbReference>
<keyword evidence="4" id="KW-1134">Transmembrane beta strand</keyword>
<keyword evidence="5" id="KW-0812">Transmembrane</keyword>
<keyword evidence="6 9" id="KW-0732">Signal</keyword>
<proteinExistence type="inferred from homology"/>
<dbReference type="EMBL" id="QFVP01000008">
    <property type="protein sequence ID" value="THE37532.1"/>
    <property type="molecule type" value="Genomic_DNA"/>
</dbReference>
<reference evidence="12 13" key="1">
    <citation type="submission" date="2018-05" db="EMBL/GenBank/DDBJ databases">
        <title>Isolation and genomic analyses of lactose-positive bacteria from faecal samples of preterm neonates.</title>
        <authorList>
            <person name="Chen Y."/>
            <person name="Brook T.C."/>
            <person name="O'Neill I."/>
            <person name="Soe C.Z."/>
            <person name="Hall L.J."/>
            <person name="Hoyles L."/>
        </authorList>
    </citation>
    <scope>NUCLEOTIDE SEQUENCE [LARGE SCALE GENOMIC DNA]</scope>
    <source>
        <strain evidence="12 13">P080C CL</strain>
    </source>
</reference>
<dbReference type="Gene3D" id="2.60.40.2070">
    <property type="match status" value="1"/>
</dbReference>
<dbReference type="Pfam" id="PF13954">
    <property type="entry name" value="PapC_N"/>
    <property type="match status" value="1"/>
</dbReference>
<feature type="signal peptide" evidence="9">
    <location>
        <begin position="1"/>
        <end position="24"/>
    </location>
</feature>
<evidence type="ECO:0000256" key="5">
    <source>
        <dbReference type="ARBA" id="ARBA00022692"/>
    </source>
</evidence>
<dbReference type="InterPro" id="IPR000015">
    <property type="entry name" value="Fimb_usher"/>
</dbReference>
<comment type="similarity">
    <text evidence="2">Belongs to the fimbrial export usher family.</text>
</comment>
<dbReference type="InterPro" id="IPR025885">
    <property type="entry name" value="PapC_N"/>
</dbReference>
<evidence type="ECO:0000256" key="8">
    <source>
        <dbReference type="ARBA" id="ARBA00023237"/>
    </source>
</evidence>
<evidence type="ECO:0000259" key="10">
    <source>
        <dbReference type="Pfam" id="PF13953"/>
    </source>
</evidence>
<evidence type="ECO:0000256" key="3">
    <source>
        <dbReference type="ARBA" id="ARBA00022448"/>
    </source>
</evidence>
<comment type="caution">
    <text evidence="12">The sequence shown here is derived from an EMBL/GenBank/DDBJ whole genome shotgun (WGS) entry which is preliminary data.</text>
</comment>
<dbReference type="Gene3D" id="3.10.20.410">
    <property type="match status" value="1"/>
</dbReference>